<protein>
    <recommendedName>
        <fullName evidence="1">DUF6917 domain-containing protein</fullName>
    </recommendedName>
</protein>
<gene>
    <name evidence="2" type="ORF">GJ688_03570</name>
</gene>
<dbReference type="EMBL" id="WNKU01000002">
    <property type="protein sequence ID" value="MTV48059.1"/>
    <property type="molecule type" value="Genomic_DNA"/>
</dbReference>
<accession>A0A6I3SGU5</accession>
<dbReference type="AlphaFoldDB" id="A0A6I3SGU5"/>
<comment type="caution">
    <text evidence="2">The sequence shown here is derived from an EMBL/GenBank/DDBJ whole genome shotgun (WGS) entry which is preliminary data.</text>
</comment>
<dbReference type="InterPro" id="IPR054210">
    <property type="entry name" value="DUF6917"/>
</dbReference>
<reference evidence="2 3" key="1">
    <citation type="submission" date="2019-11" db="EMBL/GenBank/DDBJ databases">
        <title>Whole-genome sequence of a the green, strictly anaerobic photosynthetic bacterium Heliobacillus mobilis DSM 6151.</title>
        <authorList>
            <person name="Kyndt J.A."/>
            <person name="Meyer T.E."/>
        </authorList>
    </citation>
    <scope>NUCLEOTIDE SEQUENCE [LARGE SCALE GENOMIC DNA]</scope>
    <source>
        <strain evidence="2 3">DSM 6151</strain>
    </source>
</reference>
<evidence type="ECO:0000313" key="3">
    <source>
        <dbReference type="Proteomes" id="UP000430670"/>
    </source>
</evidence>
<dbReference type="Pfam" id="PF21891">
    <property type="entry name" value="DUF6917"/>
    <property type="match status" value="1"/>
</dbReference>
<dbReference type="RefSeq" id="WP_170291619.1">
    <property type="nucleotide sequence ID" value="NZ_WNKU01000002.1"/>
</dbReference>
<organism evidence="2 3">
    <name type="scientific">Heliobacterium mobile</name>
    <name type="common">Heliobacillus mobilis</name>
    <dbReference type="NCBI Taxonomy" id="28064"/>
    <lineage>
        <taxon>Bacteria</taxon>
        <taxon>Bacillati</taxon>
        <taxon>Bacillota</taxon>
        <taxon>Clostridia</taxon>
        <taxon>Eubacteriales</taxon>
        <taxon>Heliobacteriaceae</taxon>
        <taxon>Heliobacterium</taxon>
    </lineage>
</organism>
<name>A0A6I3SGU5_HELMO</name>
<evidence type="ECO:0000313" key="2">
    <source>
        <dbReference type="EMBL" id="MTV48059.1"/>
    </source>
</evidence>
<feature type="domain" description="DUF6917" evidence="1">
    <location>
        <begin position="15"/>
        <end position="140"/>
    </location>
</feature>
<proteinExistence type="predicted"/>
<dbReference type="Proteomes" id="UP000430670">
    <property type="component" value="Unassembled WGS sequence"/>
</dbReference>
<sequence length="144" mass="15666">MSDPYAQGMLRVHPYAKKKDVVGELVAILEGKLENRGLQLIKPISRALAEDEIHEIIMTDEVEAGPGKKVDRIAYLAFFEVKGGGVIVTGDPVFLKGKLLGHIAGFDETHMPNHINIVIKSEDRLSGVSLGAEIGQQLLIKSPD</sequence>
<keyword evidence="3" id="KW-1185">Reference proteome</keyword>
<evidence type="ECO:0000259" key="1">
    <source>
        <dbReference type="Pfam" id="PF21891"/>
    </source>
</evidence>